<evidence type="ECO:0000256" key="4">
    <source>
        <dbReference type="ARBA" id="ARBA00022723"/>
    </source>
</evidence>
<sequence length="340" mass="38995">MKKHFVTIAKISLILVYLVIVAGALVRMTGSGMGCPDWPKCFGYYIPPTELKELLFTANKEYTKGQVIILDETLFVAKKDFTSSTTYQATDWEKYTKHDYAIFNPMHTWIEYINRLLGALAGLACFITFLVSFYYWKERKLFVFFSLGICVLMGFQAWLGKTVVDSELSPYKITTHMLVAFLIVAMQLYLIFKATTKITSSKIDNPLFKKVIVVALGLTIIQVVLGTTVREFIDHMQEAGLEKMMWLQSPEVSFYVHRSFSIAVLLLNIYLFYSNRKLNLGFSKINWVMLIIGFEILSGVIMANFYFPFGSQTIHLILAALLFGVQFYLVLENYAKKTRN</sequence>
<feature type="transmembrane region" description="Helical" evidence="12">
    <location>
        <begin position="7"/>
        <end position="26"/>
    </location>
</feature>
<feature type="transmembrane region" description="Helical" evidence="12">
    <location>
        <begin position="116"/>
        <end position="136"/>
    </location>
</feature>
<keyword evidence="6" id="KW-0560">Oxidoreductase</keyword>
<organism evidence="13 14">
    <name type="scientific">Flavobacterium aureirubrum</name>
    <dbReference type="NCBI Taxonomy" id="3133147"/>
    <lineage>
        <taxon>Bacteria</taxon>
        <taxon>Pseudomonadati</taxon>
        <taxon>Bacteroidota</taxon>
        <taxon>Flavobacteriia</taxon>
        <taxon>Flavobacteriales</taxon>
        <taxon>Flavobacteriaceae</taxon>
        <taxon>Flavobacterium</taxon>
    </lineage>
</organism>
<feature type="transmembrane region" description="Helical" evidence="12">
    <location>
        <begin position="253"/>
        <end position="273"/>
    </location>
</feature>
<evidence type="ECO:0000256" key="3">
    <source>
        <dbReference type="ARBA" id="ARBA00022692"/>
    </source>
</evidence>
<dbReference type="RefSeq" id="WP_342695107.1">
    <property type="nucleotide sequence ID" value="NZ_JBCGDO010000004.1"/>
</dbReference>
<comment type="pathway">
    <text evidence="11">Porphyrin-containing compound metabolism.</text>
</comment>
<dbReference type="InterPro" id="IPR003780">
    <property type="entry name" value="COX15/CtaA_fam"/>
</dbReference>
<keyword evidence="5 12" id="KW-1133">Transmembrane helix</keyword>
<dbReference type="EMBL" id="JBCGDO010000004">
    <property type="protein sequence ID" value="MEM0541883.1"/>
    <property type="molecule type" value="Genomic_DNA"/>
</dbReference>
<keyword evidence="3 12" id="KW-0812">Transmembrane</keyword>
<gene>
    <name evidence="13" type="ORF">WFZ85_04605</name>
</gene>
<keyword evidence="2" id="KW-1003">Cell membrane</keyword>
<evidence type="ECO:0000313" key="13">
    <source>
        <dbReference type="EMBL" id="MEM0541883.1"/>
    </source>
</evidence>
<feature type="transmembrane region" description="Helical" evidence="12">
    <location>
        <begin position="141"/>
        <end position="159"/>
    </location>
</feature>
<evidence type="ECO:0000256" key="2">
    <source>
        <dbReference type="ARBA" id="ARBA00022475"/>
    </source>
</evidence>
<feature type="transmembrane region" description="Helical" evidence="12">
    <location>
        <begin position="212"/>
        <end position="233"/>
    </location>
</feature>
<keyword evidence="7" id="KW-0408">Iron</keyword>
<feature type="transmembrane region" description="Helical" evidence="12">
    <location>
        <begin position="171"/>
        <end position="192"/>
    </location>
</feature>
<evidence type="ECO:0000256" key="12">
    <source>
        <dbReference type="SAM" id="Phobius"/>
    </source>
</evidence>
<keyword evidence="14" id="KW-1185">Reference proteome</keyword>
<evidence type="ECO:0000256" key="6">
    <source>
        <dbReference type="ARBA" id="ARBA00023002"/>
    </source>
</evidence>
<evidence type="ECO:0000256" key="11">
    <source>
        <dbReference type="ARBA" id="ARBA00023444"/>
    </source>
</evidence>
<evidence type="ECO:0000256" key="10">
    <source>
        <dbReference type="ARBA" id="ARBA00023157"/>
    </source>
</evidence>
<dbReference type="PANTHER" id="PTHR35457">
    <property type="entry name" value="HEME A SYNTHASE"/>
    <property type="match status" value="1"/>
</dbReference>
<keyword evidence="4" id="KW-0479">Metal-binding</keyword>
<reference evidence="13 14" key="1">
    <citation type="submission" date="2024-03" db="EMBL/GenBank/DDBJ databases">
        <title>Two novel species of the genus Flavobacterium exhibiting potentially degradation of complex polysaccharides.</title>
        <authorList>
            <person name="Lian X."/>
        </authorList>
    </citation>
    <scope>NUCLEOTIDE SEQUENCE [LARGE SCALE GENOMIC DNA]</scope>
    <source>
        <strain evidence="14">j3</strain>
    </source>
</reference>
<evidence type="ECO:0000256" key="7">
    <source>
        <dbReference type="ARBA" id="ARBA00023004"/>
    </source>
</evidence>
<accession>A0ABU9N5P2</accession>
<comment type="subcellular location">
    <subcellularLocation>
        <location evidence="1">Membrane</location>
        <topology evidence="1">Multi-pass membrane protein</topology>
    </subcellularLocation>
</comment>
<feature type="transmembrane region" description="Helical" evidence="12">
    <location>
        <begin position="313"/>
        <end position="331"/>
    </location>
</feature>
<keyword evidence="9 12" id="KW-0472">Membrane</keyword>
<evidence type="ECO:0000313" key="14">
    <source>
        <dbReference type="Proteomes" id="UP001460072"/>
    </source>
</evidence>
<feature type="transmembrane region" description="Helical" evidence="12">
    <location>
        <begin position="285"/>
        <end position="307"/>
    </location>
</feature>
<protein>
    <submittedName>
        <fullName evidence="13">COX15/CtaA family protein</fullName>
    </submittedName>
</protein>
<comment type="caution">
    <text evidence="13">The sequence shown here is derived from an EMBL/GenBank/DDBJ whole genome shotgun (WGS) entry which is preliminary data.</text>
</comment>
<evidence type="ECO:0000256" key="8">
    <source>
        <dbReference type="ARBA" id="ARBA00023133"/>
    </source>
</evidence>
<keyword evidence="8" id="KW-0350">Heme biosynthesis</keyword>
<evidence type="ECO:0000256" key="1">
    <source>
        <dbReference type="ARBA" id="ARBA00004141"/>
    </source>
</evidence>
<dbReference type="PANTHER" id="PTHR35457:SF1">
    <property type="entry name" value="HEME A SYNTHASE"/>
    <property type="match status" value="1"/>
</dbReference>
<keyword evidence="10" id="KW-1015">Disulfide bond</keyword>
<dbReference type="Proteomes" id="UP001460072">
    <property type="component" value="Unassembled WGS sequence"/>
</dbReference>
<dbReference type="Pfam" id="PF02628">
    <property type="entry name" value="COX15-CtaA"/>
    <property type="match status" value="2"/>
</dbReference>
<evidence type="ECO:0000256" key="5">
    <source>
        <dbReference type="ARBA" id="ARBA00022989"/>
    </source>
</evidence>
<proteinExistence type="predicted"/>
<dbReference type="InterPro" id="IPR050450">
    <property type="entry name" value="COX15/CtaA_HemeA_synthase"/>
</dbReference>
<name>A0ABU9N5P2_9FLAO</name>
<evidence type="ECO:0000256" key="9">
    <source>
        <dbReference type="ARBA" id="ARBA00023136"/>
    </source>
</evidence>